<evidence type="ECO:0000259" key="2">
    <source>
        <dbReference type="Pfam" id="PF02517"/>
    </source>
</evidence>
<accession>A0A2K4ZHX3</accession>
<keyword evidence="1" id="KW-1133">Transmembrane helix</keyword>
<dbReference type="GO" id="GO:0004175">
    <property type="term" value="F:endopeptidase activity"/>
    <property type="evidence" value="ECO:0007669"/>
    <property type="project" value="UniProtKB-ARBA"/>
</dbReference>
<evidence type="ECO:0000313" key="4">
    <source>
        <dbReference type="Proteomes" id="UP000236311"/>
    </source>
</evidence>
<keyword evidence="1" id="KW-0472">Membrane</keyword>
<dbReference type="Proteomes" id="UP000236311">
    <property type="component" value="Unassembled WGS sequence"/>
</dbReference>
<name>A0A2K4ZHX3_9FIRM</name>
<dbReference type="GO" id="GO:0006508">
    <property type="term" value="P:proteolysis"/>
    <property type="evidence" value="ECO:0007669"/>
    <property type="project" value="UniProtKB-KW"/>
</dbReference>
<organism evidence="3 4">
    <name type="scientific">Acetatifactor muris</name>
    <dbReference type="NCBI Taxonomy" id="879566"/>
    <lineage>
        <taxon>Bacteria</taxon>
        <taxon>Bacillati</taxon>
        <taxon>Bacillota</taxon>
        <taxon>Clostridia</taxon>
        <taxon>Lachnospirales</taxon>
        <taxon>Lachnospiraceae</taxon>
        <taxon>Acetatifactor</taxon>
    </lineage>
</organism>
<sequence length="256" mass="28214">MKEAANSGKGKTLLISAGIEIMLIICITAANLNPTPILYFVFYNLLYGLVCSLFIPLYCLYKENGVPASGSVLAEAGFKKPGIRQWVVLAVFVVFSVGGQLIPKMAVGEQIPWRLLPMGIAPLIMTTFFEEFLFRGFVQSRIDRQFGWVSAILVSGAMFSLYHLGYPGFRTWEDILLLFAVGIGFATAYKLSGNNLIVSFFVNLPNAFVTYILKYEQFPVMRVSSNIAAAVTLVLIVLILLSCYHCVRSGAHGVRS</sequence>
<feature type="transmembrane region" description="Helical" evidence="1">
    <location>
        <begin position="37"/>
        <end position="61"/>
    </location>
</feature>
<dbReference type="Pfam" id="PF02517">
    <property type="entry name" value="Rce1-like"/>
    <property type="match status" value="1"/>
</dbReference>
<feature type="transmembrane region" description="Helical" evidence="1">
    <location>
        <begin position="115"/>
        <end position="134"/>
    </location>
</feature>
<evidence type="ECO:0000313" key="3">
    <source>
        <dbReference type="EMBL" id="SOY30006.1"/>
    </source>
</evidence>
<feature type="transmembrane region" description="Helical" evidence="1">
    <location>
        <begin position="146"/>
        <end position="165"/>
    </location>
</feature>
<feature type="transmembrane region" description="Helical" evidence="1">
    <location>
        <begin position="227"/>
        <end position="247"/>
    </location>
</feature>
<feature type="transmembrane region" description="Helical" evidence="1">
    <location>
        <begin position="82"/>
        <end position="103"/>
    </location>
</feature>
<keyword evidence="3" id="KW-0645">Protease</keyword>
<keyword evidence="3" id="KW-0378">Hydrolase</keyword>
<evidence type="ECO:0000256" key="1">
    <source>
        <dbReference type="SAM" id="Phobius"/>
    </source>
</evidence>
<reference evidence="3 4" key="1">
    <citation type="submission" date="2018-01" db="EMBL/GenBank/DDBJ databases">
        <authorList>
            <person name="Gaut B.S."/>
            <person name="Morton B.R."/>
            <person name="Clegg M.T."/>
            <person name="Duvall M.R."/>
        </authorList>
    </citation>
    <scope>NUCLEOTIDE SEQUENCE [LARGE SCALE GENOMIC DNA]</scope>
    <source>
        <strain evidence="3">GP69</strain>
    </source>
</reference>
<keyword evidence="1" id="KW-0812">Transmembrane</keyword>
<dbReference type="PANTHER" id="PTHR43592">
    <property type="entry name" value="CAAX AMINO TERMINAL PROTEASE"/>
    <property type="match status" value="1"/>
</dbReference>
<feature type="transmembrane region" description="Helical" evidence="1">
    <location>
        <begin position="12"/>
        <end position="31"/>
    </location>
</feature>
<dbReference type="InterPro" id="IPR003675">
    <property type="entry name" value="Rce1/LyrA-like_dom"/>
</dbReference>
<dbReference type="EMBL" id="OFSM01000013">
    <property type="protein sequence ID" value="SOY30006.1"/>
    <property type="molecule type" value="Genomic_DNA"/>
</dbReference>
<gene>
    <name evidence="3" type="ORF">AMURIS_02727</name>
</gene>
<feature type="transmembrane region" description="Helical" evidence="1">
    <location>
        <begin position="196"/>
        <end position="215"/>
    </location>
</feature>
<dbReference type="AlphaFoldDB" id="A0A2K4ZHX3"/>
<dbReference type="OrthoDB" id="9779573at2"/>
<feature type="transmembrane region" description="Helical" evidence="1">
    <location>
        <begin position="171"/>
        <end position="189"/>
    </location>
</feature>
<keyword evidence="4" id="KW-1185">Reference proteome</keyword>
<dbReference type="PANTHER" id="PTHR43592:SF15">
    <property type="entry name" value="CAAX AMINO TERMINAL PROTEASE FAMILY PROTEIN"/>
    <property type="match status" value="1"/>
</dbReference>
<dbReference type="RefSeq" id="WP_103240084.1">
    <property type="nucleotide sequence ID" value="NZ_JANJZD010000012.1"/>
</dbReference>
<protein>
    <submittedName>
        <fullName evidence="3">CAAX amino terminal protease self- immunity</fullName>
    </submittedName>
</protein>
<feature type="domain" description="CAAX prenyl protease 2/Lysostaphin resistance protein A-like" evidence="2">
    <location>
        <begin position="113"/>
        <end position="198"/>
    </location>
</feature>
<dbReference type="GO" id="GO:0080120">
    <property type="term" value="P:CAAX-box protein maturation"/>
    <property type="evidence" value="ECO:0007669"/>
    <property type="project" value="UniProtKB-ARBA"/>
</dbReference>
<proteinExistence type="predicted"/>